<keyword evidence="2" id="KW-1185">Reference proteome</keyword>
<name>A0ACC0P8J9_RHOML</name>
<gene>
    <name evidence="1" type="ORF">RHMOL_Rhmol04G0342400</name>
</gene>
<comment type="caution">
    <text evidence="1">The sequence shown here is derived from an EMBL/GenBank/DDBJ whole genome shotgun (WGS) entry which is preliminary data.</text>
</comment>
<proteinExistence type="predicted"/>
<evidence type="ECO:0000313" key="1">
    <source>
        <dbReference type="EMBL" id="KAI8561471.1"/>
    </source>
</evidence>
<evidence type="ECO:0000313" key="2">
    <source>
        <dbReference type="Proteomes" id="UP001062846"/>
    </source>
</evidence>
<protein>
    <submittedName>
        <fullName evidence="1">Uncharacterized protein</fullName>
    </submittedName>
</protein>
<organism evidence="1 2">
    <name type="scientific">Rhododendron molle</name>
    <name type="common">Chinese azalea</name>
    <name type="synonym">Azalea mollis</name>
    <dbReference type="NCBI Taxonomy" id="49168"/>
    <lineage>
        <taxon>Eukaryota</taxon>
        <taxon>Viridiplantae</taxon>
        <taxon>Streptophyta</taxon>
        <taxon>Embryophyta</taxon>
        <taxon>Tracheophyta</taxon>
        <taxon>Spermatophyta</taxon>
        <taxon>Magnoliopsida</taxon>
        <taxon>eudicotyledons</taxon>
        <taxon>Gunneridae</taxon>
        <taxon>Pentapetalae</taxon>
        <taxon>asterids</taxon>
        <taxon>Ericales</taxon>
        <taxon>Ericaceae</taxon>
        <taxon>Ericoideae</taxon>
        <taxon>Rhodoreae</taxon>
        <taxon>Rhododendron</taxon>
    </lineage>
</organism>
<sequence>MELGLPNLPYEIGFDILSRLPVKSLCRFKSVSKTWLAQITDPRFVKSHLNESIKFNSNHKLIIAPEWGHSSESLYSIDYLAPDHPVAELEMPCKSGVEICCSLSGVVVLDIDDESGVKICGSLNGVILLDIDDELCLWNPSVRIYQKFSQPKRPDARSDIIYGLGYDSVSDDFKVVAAFFPVSEDTSVVHVFSSKLRSWKRIGVFPYCIYLYGPGCVLNGAPHWFVSGITDMYLHIVCFDVTEEKFKEVPKPIDEIEDDRFILGVLGGWLCVVHHSWGSHSDVWVMKEYGVKESWTKLFVVPNVAGGEFYFQHLELLCFMKGGEVIMKWDLEKLVIYNPKQNTYKRIGIPYDCKQFDVTLYVESLVSPHGINDTRRYS</sequence>
<dbReference type="EMBL" id="CM046391">
    <property type="protein sequence ID" value="KAI8561471.1"/>
    <property type="molecule type" value="Genomic_DNA"/>
</dbReference>
<dbReference type="Proteomes" id="UP001062846">
    <property type="component" value="Chromosome 4"/>
</dbReference>
<reference evidence="1" key="1">
    <citation type="submission" date="2022-02" db="EMBL/GenBank/DDBJ databases">
        <title>Plant Genome Project.</title>
        <authorList>
            <person name="Zhang R.-G."/>
        </authorList>
    </citation>
    <scope>NUCLEOTIDE SEQUENCE</scope>
    <source>
        <strain evidence="1">AT1</strain>
    </source>
</reference>
<accession>A0ACC0P8J9</accession>